<dbReference type="AlphaFoldDB" id="A0A6G0TCV9"/>
<dbReference type="Proteomes" id="UP000475862">
    <property type="component" value="Unassembled WGS sequence"/>
</dbReference>
<dbReference type="EMBL" id="VYZN01000042">
    <property type="protein sequence ID" value="KAE9530455.1"/>
    <property type="molecule type" value="Genomic_DNA"/>
</dbReference>
<protein>
    <submittedName>
        <fullName evidence="1">Uncharacterized protein</fullName>
    </submittedName>
</protein>
<keyword evidence="2" id="KW-1185">Reference proteome</keyword>
<proteinExistence type="predicted"/>
<reference evidence="1 2" key="1">
    <citation type="submission" date="2019-08" db="EMBL/GenBank/DDBJ databases">
        <title>The genome of the soybean aphid Biotype 1, its phylome, world population structure and adaptation to the North American continent.</title>
        <authorList>
            <person name="Giordano R."/>
            <person name="Donthu R.K."/>
            <person name="Hernandez A.G."/>
            <person name="Wright C.L."/>
            <person name="Zimin A.V."/>
        </authorList>
    </citation>
    <scope>NUCLEOTIDE SEQUENCE [LARGE SCALE GENOMIC DNA]</scope>
    <source>
        <tissue evidence="1">Whole aphids</tissue>
    </source>
</reference>
<evidence type="ECO:0000313" key="1">
    <source>
        <dbReference type="EMBL" id="KAE9530455.1"/>
    </source>
</evidence>
<sequence length="191" mass="22217">MEYGSWRCHYKKSAPVLILLGWCGNLAVLNHLSSIIRGTYIDADLPESLDRHTKIDSTWYYLIYVTKSPFRYLRQLMLNEDIISKLNNVKQLTKLAFLTSNEVHEVSYNLSINLGMKRFLSALNNFKKWIYLVVVPSPSINITVNSERSDECIDFTMIITNRNNASISNFGGGFRWKNEYLWCIIELLINH</sequence>
<evidence type="ECO:0000313" key="2">
    <source>
        <dbReference type="Proteomes" id="UP000475862"/>
    </source>
</evidence>
<name>A0A6G0TCV9_APHGL</name>
<organism evidence="1 2">
    <name type="scientific">Aphis glycines</name>
    <name type="common">Soybean aphid</name>
    <dbReference type="NCBI Taxonomy" id="307491"/>
    <lineage>
        <taxon>Eukaryota</taxon>
        <taxon>Metazoa</taxon>
        <taxon>Ecdysozoa</taxon>
        <taxon>Arthropoda</taxon>
        <taxon>Hexapoda</taxon>
        <taxon>Insecta</taxon>
        <taxon>Pterygota</taxon>
        <taxon>Neoptera</taxon>
        <taxon>Paraneoptera</taxon>
        <taxon>Hemiptera</taxon>
        <taxon>Sternorrhyncha</taxon>
        <taxon>Aphidomorpha</taxon>
        <taxon>Aphidoidea</taxon>
        <taxon>Aphididae</taxon>
        <taxon>Aphidini</taxon>
        <taxon>Aphis</taxon>
        <taxon>Aphis</taxon>
    </lineage>
</organism>
<comment type="caution">
    <text evidence="1">The sequence shown here is derived from an EMBL/GenBank/DDBJ whole genome shotgun (WGS) entry which is preliminary data.</text>
</comment>
<accession>A0A6G0TCV9</accession>
<gene>
    <name evidence="1" type="ORF">AGLY_010917</name>
</gene>